<evidence type="ECO:0000256" key="5">
    <source>
        <dbReference type="PIRSR" id="PIRSR000097-2"/>
    </source>
</evidence>
<dbReference type="InterPro" id="IPR036812">
    <property type="entry name" value="NAD(P)_OxRdtase_dom_sf"/>
</dbReference>
<accession>A0A6I5N0F1</accession>
<dbReference type="InterPro" id="IPR020471">
    <property type="entry name" value="AKR"/>
</dbReference>
<dbReference type="PROSITE" id="PS00062">
    <property type="entry name" value="ALDOKETO_REDUCTASE_2"/>
    <property type="match status" value="1"/>
</dbReference>
<reference evidence="8 9" key="1">
    <citation type="submission" date="2019-09" db="EMBL/GenBank/DDBJ databases">
        <title>Phylogenetic characterization of a novel taxon of the genus Bifidobacterium: Bifidobacterium choloepi sp. nov.</title>
        <authorList>
            <person name="Modesto M."/>
            <person name="Satti M."/>
        </authorList>
    </citation>
    <scope>NUCLEOTIDE SEQUENCE [LARGE SCALE GENOMIC DNA]</scope>
    <source>
        <strain evidence="8 9">BRDM6</strain>
    </source>
</reference>
<dbReference type="PANTHER" id="PTHR43827:SF3">
    <property type="entry name" value="NADP-DEPENDENT OXIDOREDUCTASE DOMAIN-CONTAINING PROTEIN"/>
    <property type="match status" value="1"/>
</dbReference>
<dbReference type="EMBL" id="VYSG01000001">
    <property type="protein sequence ID" value="NEG69129.1"/>
    <property type="molecule type" value="Genomic_DNA"/>
</dbReference>
<proteinExistence type="inferred from homology"/>
<dbReference type="FunFam" id="3.20.20.100:FF:000015">
    <property type="entry name" value="Oxidoreductase, aldo/keto reductase family"/>
    <property type="match status" value="1"/>
</dbReference>
<dbReference type="PANTHER" id="PTHR43827">
    <property type="entry name" value="2,5-DIKETO-D-GLUCONIC ACID REDUCTASE"/>
    <property type="match status" value="1"/>
</dbReference>
<evidence type="ECO:0000256" key="2">
    <source>
        <dbReference type="ARBA" id="ARBA00022857"/>
    </source>
</evidence>
<dbReference type="PIRSF" id="PIRSF000097">
    <property type="entry name" value="AKR"/>
    <property type="match status" value="1"/>
</dbReference>
<dbReference type="PRINTS" id="PR00069">
    <property type="entry name" value="ALDKETRDTASE"/>
</dbReference>
<dbReference type="Pfam" id="PF00248">
    <property type="entry name" value="Aldo_ket_red"/>
    <property type="match status" value="1"/>
</dbReference>
<sequence>MDYTTLANGVKMPMLGYGVYQIPPEETTRCVLDALEVGYRSIDTAQAYFNEAEVGKAIEESKVDRGDIFLTTKVWINNAGYDKARESILKSMDKLRTDYLDLCLIHQPFSDYYGTWHAMEDLYGEGRIRAIGVSNFEPDRLVDMCGFNRIKPMVNQVEINPLCQQTEAVKWMEKYGVQPEAWAPFGEGQDGLFTNPELAEIGREYGKTPAQVMLRWEIQRGIVTIPKSTHIERMAENFNVFDFKLSDGDMGRIASMNLDKSLFLDHEDPRSVETFIQLTTEQKDLF</sequence>
<evidence type="ECO:0000259" key="7">
    <source>
        <dbReference type="Pfam" id="PF00248"/>
    </source>
</evidence>
<gene>
    <name evidence="8" type="ORF">F6S87_00500</name>
</gene>
<dbReference type="Proteomes" id="UP000469292">
    <property type="component" value="Unassembled WGS sequence"/>
</dbReference>
<evidence type="ECO:0000313" key="8">
    <source>
        <dbReference type="EMBL" id="NEG69129.1"/>
    </source>
</evidence>
<dbReference type="CDD" id="cd19133">
    <property type="entry name" value="AKR_AKR5F1"/>
    <property type="match status" value="1"/>
</dbReference>
<dbReference type="RefSeq" id="WP_163226734.1">
    <property type="nucleotide sequence ID" value="NZ_VYSG01000001.1"/>
</dbReference>
<feature type="active site" description="Proton donor" evidence="4">
    <location>
        <position position="48"/>
    </location>
</feature>
<comment type="similarity">
    <text evidence="1">Belongs to the aldo/keto reductase family.</text>
</comment>
<dbReference type="PROSITE" id="PS00063">
    <property type="entry name" value="ALDOKETO_REDUCTASE_3"/>
    <property type="match status" value="1"/>
</dbReference>
<evidence type="ECO:0000256" key="4">
    <source>
        <dbReference type="PIRSR" id="PIRSR000097-1"/>
    </source>
</evidence>
<comment type="caution">
    <text evidence="8">The sequence shown here is derived from an EMBL/GenBank/DDBJ whole genome shotgun (WGS) entry which is preliminary data.</text>
</comment>
<feature type="binding site" evidence="5">
    <location>
        <position position="106"/>
    </location>
    <ligand>
        <name>substrate</name>
    </ligand>
</feature>
<dbReference type="Gene3D" id="3.20.20.100">
    <property type="entry name" value="NADP-dependent oxidoreductase domain"/>
    <property type="match status" value="1"/>
</dbReference>
<evidence type="ECO:0000313" key="9">
    <source>
        <dbReference type="Proteomes" id="UP000469292"/>
    </source>
</evidence>
<feature type="domain" description="NADP-dependent oxidoreductase" evidence="7">
    <location>
        <begin position="20"/>
        <end position="256"/>
    </location>
</feature>
<feature type="site" description="Lowers pKa of active site Tyr" evidence="6">
    <location>
        <position position="73"/>
    </location>
</feature>
<keyword evidence="3" id="KW-0560">Oxidoreductase</keyword>
<evidence type="ECO:0000256" key="3">
    <source>
        <dbReference type="ARBA" id="ARBA00023002"/>
    </source>
</evidence>
<dbReference type="SUPFAM" id="SSF51430">
    <property type="entry name" value="NAD(P)-linked oxidoreductase"/>
    <property type="match status" value="1"/>
</dbReference>
<evidence type="ECO:0000256" key="1">
    <source>
        <dbReference type="ARBA" id="ARBA00007905"/>
    </source>
</evidence>
<dbReference type="AlphaFoldDB" id="A0A6I5N0F1"/>
<dbReference type="PROSITE" id="PS00798">
    <property type="entry name" value="ALDOKETO_REDUCTASE_1"/>
    <property type="match status" value="1"/>
</dbReference>
<keyword evidence="2" id="KW-0521">NADP</keyword>
<organism evidence="8 9">
    <name type="scientific">Bifidobacterium choloepi</name>
    <dbReference type="NCBI Taxonomy" id="2614131"/>
    <lineage>
        <taxon>Bacteria</taxon>
        <taxon>Bacillati</taxon>
        <taxon>Actinomycetota</taxon>
        <taxon>Actinomycetes</taxon>
        <taxon>Bifidobacteriales</taxon>
        <taxon>Bifidobacteriaceae</taxon>
        <taxon>Bifidobacterium</taxon>
    </lineage>
</organism>
<protein>
    <submittedName>
        <fullName evidence="8">Aldo/keto reductase</fullName>
    </submittedName>
</protein>
<dbReference type="GO" id="GO:0016616">
    <property type="term" value="F:oxidoreductase activity, acting on the CH-OH group of donors, NAD or NADP as acceptor"/>
    <property type="evidence" value="ECO:0007669"/>
    <property type="project" value="UniProtKB-ARBA"/>
</dbReference>
<dbReference type="InterPro" id="IPR018170">
    <property type="entry name" value="Aldo/ket_reductase_CS"/>
</dbReference>
<keyword evidence="9" id="KW-1185">Reference proteome</keyword>
<evidence type="ECO:0000256" key="6">
    <source>
        <dbReference type="PIRSR" id="PIRSR000097-3"/>
    </source>
</evidence>
<name>A0A6I5N0F1_9BIFI</name>
<dbReference type="InterPro" id="IPR023210">
    <property type="entry name" value="NADP_OxRdtase_dom"/>
</dbReference>